<dbReference type="EMBL" id="CM002798">
    <property type="protein sequence ID" value="KZN91082.1"/>
    <property type="molecule type" value="Genomic_DNA"/>
</dbReference>
<accession>A0A167VZH2</accession>
<organism evidence="1">
    <name type="scientific">Penicillium chrysogenum</name>
    <name type="common">Penicillium notatum</name>
    <dbReference type="NCBI Taxonomy" id="5076"/>
    <lineage>
        <taxon>Eukaryota</taxon>
        <taxon>Fungi</taxon>
        <taxon>Dikarya</taxon>
        <taxon>Ascomycota</taxon>
        <taxon>Pezizomycotina</taxon>
        <taxon>Eurotiomycetes</taxon>
        <taxon>Eurotiomycetidae</taxon>
        <taxon>Eurotiales</taxon>
        <taxon>Aspergillaceae</taxon>
        <taxon>Penicillium</taxon>
        <taxon>Penicillium chrysogenum species complex</taxon>
    </lineage>
</organism>
<proteinExistence type="predicted"/>
<evidence type="ECO:0000313" key="1">
    <source>
        <dbReference type="EMBL" id="KZN91082.1"/>
    </source>
</evidence>
<sequence length="232" mass="24801">MVPSPRGWLFSRLTMQMASKRVCAIVKWHSQPAERAVACVVPLPAPGRSYNGPISHGLARWAGELFLLRVQQVDHAGGIWTIVPAPGRSCNALRSQELAVARWHGSGALFLLRVQQVDHAGGIWTIVPAPGRSYNLLHSQELAVARWHGAGALFLLRVQQADHVDGMVCATVPAPGRSYNLLHSQELAVAGGGMVSLLDTQVVAVVLYCQPPGGDIPSPRGWRVVPAACPAG</sequence>
<name>A0A167VZH2_PENCH</name>
<reference evidence="1" key="1">
    <citation type="journal article" date="2014" name="Genome Announc.">
        <title>Complete sequencing and chromosome-scale genome assembly of the industrial progenitor strain P2niaD18 from the penicillin producer Penicillium chrysogenum.</title>
        <authorList>
            <person name="Specht T."/>
            <person name="Dahlmann T.A."/>
            <person name="Zadra I."/>
            <person name="Kurnsteiner H."/>
            <person name="Kuck U."/>
        </authorList>
    </citation>
    <scope>NUCLEOTIDE SEQUENCE [LARGE SCALE GENOMIC DNA]</scope>
    <source>
        <strain evidence="1">P2niaD18</strain>
    </source>
</reference>
<dbReference type="AlphaFoldDB" id="A0A167VZH2"/>
<dbReference type="Proteomes" id="UP000076449">
    <property type="component" value="Chromosome I"/>
</dbReference>
<protein>
    <submittedName>
        <fullName evidence="1">Uncharacterized protein</fullName>
    </submittedName>
</protein>
<gene>
    <name evidence="1" type="ORF">EN45_012100</name>
</gene>